<feature type="binding site" evidence="11">
    <location>
        <position position="214"/>
    </location>
    <ligand>
        <name>Zn(2+)</name>
        <dbReference type="ChEBI" id="CHEBI:29105"/>
        <label>2</label>
        <note>catalytic</note>
    </ligand>
</feature>
<feature type="binding site" evidence="12">
    <location>
        <position position="163"/>
    </location>
    <ligand>
        <name>Ca(2+)</name>
        <dbReference type="ChEBI" id="CHEBI:29108"/>
        <label>3</label>
    </ligand>
</feature>
<dbReference type="InterPro" id="IPR021190">
    <property type="entry name" value="Pept_M10A"/>
</dbReference>
<dbReference type="InterPro" id="IPR001818">
    <property type="entry name" value="Pept_M10_metallopeptidase"/>
</dbReference>
<sequence length="571" mass="64844">MTYGYMKKVDLSLPFLRSQDELREAIKLMQAYSGLPVSGRVNRATEALVHRPRCGQPDIDPEHHPSRAKRHHHGEARGEAPGHRRRARRYTITANKWPSTNVTWSLQSHIPVGMDRGRVRRELHDALNVWASVSNLTFREQRADAEIEVSFKRLAHNDGFDFDGRGNILAHAFFPGDGVGINGDVHFDEDEQWFMLDDGPGADGGISLFAVAAHEFGHSLGLSHSSVPGALMTPHYQELPRDFQLPEDDMHGIMQIYGTKGRLWDRIKPYTPDPDAGGSPRDREPGGGWPGAPTTAQPPHSPGRKRPDKPDKPDTCNTAYDTVAVIRREVFIFKDQYLWRIGDRGLEQGYPAEIKRLWGGLPQNFTRVDAVYERSDRKIVFFIGKEYYVYAADKLVPGFPKPLTDLGLPSTLTHIDDAMVWGYNGRTYLFSGSMYWRLDEEIGKIELDYPRDMAMWRGVGYNIDAVAQLNGTTYFFKGKGYWRFNDMNMRVEHRLPKPSAPFWMGCPEPKGGWFDWEENSIDIYNDIESSFSSQFFDYADDDDDDDSAAPQITSTMTVLCLCLSFSSYLSL</sequence>
<evidence type="ECO:0000256" key="10">
    <source>
        <dbReference type="PIRSR" id="PIRSR001191-1"/>
    </source>
</evidence>
<dbReference type="CDD" id="cd00094">
    <property type="entry name" value="HX"/>
    <property type="match status" value="1"/>
</dbReference>
<dbReference type="InterPro" id="IPR018487">
    <property type="entry name" value="Hemopexin-like_repeat"/>
</dbReference>
<feature type="binding site" evidence="12">
    <location>
        <position position="464"/>
    </location>
    <ligand>
        <name>Ca(2+)</name>
        <dbReference type="ChEBI" id="CHEBI:29108"/>
        <label>4</label>
    </ligand>
</feature>
<dbReference type="SUPFAM" id="SSF50923">
    <property type="entry name" value="Hemopexin-like domain"/>
    <property type="match status" value="1"/>
</dbReference>
<feature type="repeat" description="Hemopexin" evidence="13">
    <location>
        <begin position="313"/>
        <end position="361"/>
    </location>
</feature>
<dbReference type="FunCoup" id="A0A6P8YT00">
    <property type="interactions" value="223"/>
</dbReference>
<feature type="binding site" evidence="12">
    <location>
        <position position="188"/>
    </location>
    <ligand>
        <name>Ca(2+)</name>
        <dbReference type="ChEBI" id="CHEBI:29108"/>
        <label>3</label>
    </ligand>
</feature>
<organism evidence="17">
    <name type="scientific">Thrips palmi</name>
    <name type="common">Melon thrips</name>
    <dbReference type="NCBI Taxonomy" id="161013"/>
    <lineage>
        <taxon>Eukaryota</taxon>
        <taxon>Metazoa</taxon>
        <taxon>Ecdysozoa</taxon>
        <taxon>Arthropoda</taxon>
        <taxon>Hexapoda</taxon>
        <taxon>Insecta</taxon>
        <taxon>Pterygota</taxon>
        <taxon>Neoptera</taxon>
        <taxon>Paraneoptera</taxon>
        <taxon>Thysanoptera</taxon>
        <taxon>Terebrantia</taxon>
        <taxon>Thripoidea</taxon>
        <taxon>Thripidae</taxon>
        <taxon>Thrips</taxon>
    </lineage>
</organism>
<dbReference type="SUPFAM" id="SSF47090">
    <property type="entry name" value="PGBD-like"/>
    <property type="match status" value="1"/>
</dbReference>
<dbReference type="InParanoid" id="A0A6P8YT00"/>
<dbReference type="InterPro" id="IPR024079">
    <property type="entry name" value="MetalloPept_cat_dom_sf"/>
</dbReference>
<dbReference type="PANTHER" id="PTHR10201:SF308">
    <property type="entry name" value="MATRIX METALLOPROTEINASE 2"/>
    <property type="match status" value="1"/>
</dbReference>
<dbReference type="GO" id="GO:0031012">
    <property type="term" value="C:extracellular matrix"/>
    <property type="evidence" value="ECO:0007669"/>
    <property type="project" value="InterPro"/>
</dbReference>
<keyword evidence="2" id="KW-0645">Protease</keyword>
<comment type="similarity">
    <text evidence="1">Belongs to the peptidase M10A family.</text>
</comment>
<comment type="cofactor">
    <cofactor evidence="12">
        <name>Ca(2+)</name>
        <dbReference type="ChEBI" id="CHEBI:29108"/>
    </cofactor>
    <text evidence="12">Can bind about 5 Ca(2+) ions per subunit.</text>
</comment>
<evidence type="ECO:0000256" key="12">
    <source>
        <dbReference type="PIRSR" id="PIRSR621190-2"/>
    </source>
</evidence>
<feature type="binding site" evidence="12">
    <location>
        <position position="171"/>
    </location>
    <ligand>
        <name>Zn(2+)</name>
        <dbReference type="ChEBI" id="CHEBI:29105"/>
        <label>1</label>
    </ligand>
</feature>
<evidence type="ECO:0000256" key="5">
    <source>
        <dbReference type="ARBA" id="ARBA00022737"/>
    </source>
</evidence>
<feature type="binding site" evidence="11">
    <location>
        <position position="218"/>
    </location>
    <ligand>
        <name>Zn(2+)</name>
        <dbReference type="ChEBI" id="CHEBI:29105"/>
        <label>2</label>
        <note>catalytic</note>
    </ligand>
</feature>
<dbReference type="InterPro" id="IPR000585">
    <property type="entry name" value="Hemopexin-like_dom"/>
</dbReference>
<keyword evidence="12" id="KW-0106">Calcium</keyword>
<gene>
    <name evidence="17" type="primary">LOC117644716</name>
</gene>
<evidence type="ECO:0000256" key="4">
    <source>
        <dbReference type="ARBA" id="ARBA00022729"/>
    </source>
</evidence>
<dbReference type="InterPro" id="IPR006026">
    <property type="entry name" value="Peptidase_Metallo"/>
</dbReference>
<dbReference type="GO" id="GO:0008270">
    <property type="term" value="F:zinc ion binding"/>
    <property type="evidence" value="ECO:0007669"/>
    <property type="project" value="InterPro"/>
</dbReference>
<feature type="binding site" evidence="11">
    <location>
        <position position="224"/>
    </location>
    <ligand>
        <name>Zn(2+)</name>
        <dbReference type="ChEBI" id="CHEBI:29105"/>
        <label>2</label>
        <note>catalytic</note>
    </ligand>
</feature>
<feature type="binding site" evidence="12">
    <location>
        <position position="369"/>
    </location>
    <ligand>
        <name>Ca(2+)</name>
        <dbReference type="ChEBI" id="CHEBI:29108"/>
        <label>4</label>
    </ligand>
</feature>
<evidence type="ECO:0000313" key="17">
    <source>
        <dbReference type="RefSeq" id="XP_034240221.1"/>
    </source>
</evidence>
<evidence type="ECO:0000256" key="1">
    <source>
        <dbReference type="ARBA" id="ARBA00010370"/>
    </source>
</evidence>
<dbReference type="Pfam" id="PF00413">
    <property type="entry name" value="Peptidase_M10"/>
    <property type="match status" value="1"/>
</dbReference>
<evidence type="ECO:0000313" key="16">
    <source>
        <dbReference type="Proteomes" id="UP000515158"/>
    </source>
</evidence>
<dbReference type="Proteomes" id="UP000515158">
    <property type="component" value="Unplaced"/>
</dbReference>
<feature type="binding site" evidence="12">
    <location>
        <position position="232"/>
    </location>
    <ligand>
        <name>Zn(2+)</name>
        <dbReference type="ChEBI" id="CHEBI:29105"/>
        <label>2</label>
        <note>catalytic</note>
    </ligand>
</feature>
<evidence type="ECO:0000256" key="2">
    <source>
        <dbReference type="ARBA" id="ARBA00022670"/>
    </source>
</evidence>
<keyword evidence="4" id="KW-0732">Signal</keyword>
<evidence type="ECO:0000256" key="8">
    <source>
        <dbReference type="ARBA" id="ARBA00023049"/>
    </source>
</evidence>
<feature type="repeat" description="Hemopexin" evidence="13">
    <location>
        <begin position="460"/>
        <end position="506"/>
    </location>
</feature>
<dbReference type="RefSeq" id="XP_034240221.1">
    <property type="nucleotide sequence ID" value="XM_034384330.1"/>
</dbReference>
<dbReference type="FunFam" id="2.110.10.10:FF:000018">
    <property type="entry name" value="Matrix metallopeptidase 25b"/>
    <property type="match status" value="1"/>
</dbReference>
<proteinExistence type="inferred from homology"/>
<feature type="binding site" evidence="12">
    <location>
        <position position="466"/>
    </location>
    <ligand>
        <name>Ca(2+)</name>
        <dbReference type="ChEBI" id="CHEBI:29108"/>
        <label>5</label>
    </ligand>
</feature>
<comment type="cofactor">
    <cofactor evidence="12">
        <name>Zn(2+)</name>
        <dbReference type="ChEBI" id="CHEBI:29105"/>
    </cofactor>
    <text evidence="12">Binds 2 Zn(2+) ions per subunit.</text>
</comment>
<feature type="active site" evidence="10">
    <location>
        <position position="215"/>
    </location>
</feature>
<dbReference type="GO" id="GO:0005615">
    <property type="term" value="C:extracellular space"/>
    <property type="evidence" value="ECO:0007669"/>
    <property type="project" value="TreeGrafter"/>
</dbReference>
<dbReference type="InterPro" id="IPR021158">
    <property type="entry name" value="Pept_M10A_Zn_BS"/>
</dbReference>
<dbReference type="Pfam" id="PF00045">
    <property type="entry name" value="Hemopexin"/>
    <property type="match status" value="4"/>
</dbReference>
<keyword evidence="6" id="KW-0378">Hydrolase</keyword>
<feature type="binding site" evidence="12">
    <location>
        <position position="164"/>
    </location>
    <ligand>
        <name>Ca(2+)</name>
        <dbReference type="ChEBI" id="CHEBI:29108"/>
        <label>3</label>
    </ligand>
</feature>
<dbReference type="InterPro" id="IPR036365">
    <property type="entry name" value="PGBD-like_sf"/>
</dbReference>
<feature type="binding site" evidence="12">
    <location>
        <position position="191"/>
    </location>
    <ligand>
        <name>Ca(2+)</name>
        <dbReference type="ChEBI" id="CHEBI:29108"/>
        <label>3</label>
    </ligand>
</feature>
<feature type="domain" description="Peptidase metallopeptidase" evidence="15">
    <location>
        <begin position="93"/>
        <end position="259"/>
    </location>
</feature>
<feature type="binding site" evidence="12">
    <location>
        <position position="158"/>
    </location>
    <ligand>
        <name>Zn(2+)</name>
        <dbReference type="ChEBI" id="CHEBI:29105"/>
        <label>1</label>
    </ligand>
</feature>
<keyword evidence="9" id="KW-0865">Zymogen</keyword>
<accession>A0A6P8YT00</accession>
<dbReference type="PANTHER" id="PTHR10201">
    <property type="entry name" value="MATRIX METALLOPROTEINASE"/>
    <property type="match status" value="1"/>
</dbReference>
<dbReference type="PROSITE" id="PS00546">
    <property type="entry name" value="CYSTEINE_SWITCH"/>
    <property type="match status" value="1"/>
</dbReference>
<dbReference type="KEGG" id="tpal:117644716"/>
<evidence type="ECO:0000256" key="6">
    <source>
        <dbReference type="ARBA" id="ARBA00022801"/>
    </source>
</evidence>
<feature type="binding site" evidence="12">
    <location>
        <position position="184"/>
    </location>
    <ligand>
        <name>Ca(2+)</name>
        <dbReference type="ChEBI" id="CHEBI:29108"/>
        <label>2</label>
    </ligand>
</feature>
<feature type="binding site" description="in inhibited form" evidence="12">
    <location>
        <position position="54"/>
    </location>
    <ligand>
        <name>Zn(2+)</name>
        <dbReference type="ChEBI" id="CHEBI:29105"/>
        <label>2</label>
        <note>catalytic</note>
    </ligand>
</feature>
<evidence type="ECO:0000256" key="3">
    <source>
        <dbReference type="ARBA" id="ARBA00022723"/>
    </source>
</evidence>
<dbReference type="GeneID" id="117644716"/>
<feature type="repeat" description="Hemopexin" evidence="13">
    <location>
        <begin position="412"/>
        <end position="459"/>
    </location>
</feature>
<evidence type="ECO:0000256" key="13">
    <source>
        <dbReference type="PROSITE-ProRule" id="PRU01011"/>
    </source>
</evidence>
<dbReference type="Gene3D" id="3.40.390.10">
    <property type="entry name" value="Collagenase (Catalytic Domain)"/>
    <property type="match status" value="1"/>
</dbReference>
<dbReference type="OrthoDB" id="406838at2759"/>
<dbReference type="PROSITE" id="PS51642">
    <property type="entry name" value="HEMOPEXIN_2"/>
    <property type="match status" value="4"/>
</dbReference>
<dbReference type="GO" id="GO:0030198">
    <property type="term" value="P:extracellular matrix organization"/>
    <property type="evidence" value="ECO:0007669"/>
    <property type="project" value="TreeGrafter"/>
</dbReference>
<feature type="region of interest" description="Disordered" evidence="14">
    <location>
        <begin position="267"/>
        <end position="316"/>
    </location>
</feature>
<keyword evidence="16" id="KW-1185">Reference proteome</keyword>
<dbReference type="Gene3D" id="2.110.10.10">
    <property type="entry name" value="Hemopexin-like domain"/>
    <property type="match status" value="1"/>
</dbReference>
<dbReference type="SMART" id="SM00120">
    <property type="entry name" value="HX"/>
    <property type="match status" value="4"/>
</dbReference>
<keyword evidence="7 11" id="KW-0862">Zinc</keyword>
<evidence type="ECO:0000256" key="7">
    <source>
        <dbReference type="ARBA" id="ARBA00022833"/>
    </source>
</evidence>
<keyword evidence="3 11" id="KW-0479">Metal-binding</keyword>
<feature type="binding site" evidence="12">
    <location>
        <position position="186"/>
    </location>
    <ligand>
        <name>Zn(2+)</name>
        <dbReference type="ChEBI" id="CHEBI:29105"/>
        <label>1</label>
    </ligand>
</feature>
<dbReference type="GO" id="GO:0006508">
    <property type="term" value="P:proteolysis"/>
    <property type="evidence" value="ECO:0007669"/>
    <property type="project" value="UniProtKB-KW"/>
</dbReference>
<dbReference type="CDD" id="cd04278">
    <property type="entry name" value="ZnMc_MMP"/>
    <property type="match status" value="1"/>
</dbReference>
<dbReference type="InterPro" id="IPR033739">
    <property type="entry name" value="M10A_MMP"/>
</dbReference>
<evidence type="ECO:0000256" key="9">
    <source>
        <dbReference type="ARBA" id="ARBA00023145"/>
    </source>
</evidence>
<feature type="repeat" description="Hemopexin" evidence="13">
    <location>
        <begin position="365"/>
        <end position="410"/>
    </location>
</feature>
<dbReference type="PIRSF" id="PIRSF001191">
    <property type="entry name" value="Peptidase_M10A_matrix"/>
    <property type="match status" value="1"/>
</dbReference>
<keyword evidence="5" id="KW-0677">Repeat</keyword>
<feature type="binding site" evidence="12">
    <location>
        <position position="321"/>
    </location>
    <ligand>
        <name>Ca(2+)</name>
        <dbReference type="ChEBI" id="CHEBI:29108"/>
        <label>4</label>
    </ligand>
</feature>
<dbReference type="PRINTS" id="PR00138">
    <property type="entry name" value="MATRIXIN"/>
</dbReference>
<dbReference type="AlphaFoldDB" id="A0A6P8YT00"/>
<reference evidence="17" key="1">
    <citation type="submission" date="2025-08" db="UniProtKB">
        <authorList>
            <consortium name="RefSeq"/>
        </authorList>
    </citation>
    <scope>IDENTIFICATION</scope>
    <source>
        <tissue evidence="17">Total insect</tissue>
    </source>
</reference>
<dbReference type="SUPFAM" id="SSF55486">
    <property type="entry name" value="Metalloproteases ('zincins'), catalytic domain"/>
    <property type="match status" value="1"/>
</dbReference>
<name>A0A6P8YT00_THRPL</name>
<dbReference type="GO" id="GO:0030574">
    <property type="term" value="P:collagen catabolic process"/>
    <property type="evidence" value="ECO:0007669"/>
    <property type="project" value="TreeGrafter"/>
</dbReference>
<feature type="binding site" evidence="12">
    <location>
        <position position="418"/>
    </location>
    <ligand>
        <name>Ca(2+)</name>
        <dbReference type="ChEBI" id="CHEBI:29108"/>
        <label>5</label>
    </ligand>
</feature>
<evidence type="ECO:0000256" key="11">
    <source>
        <dbReference type="PIRSR" id="PIRSR001191-2"/>
    </source>
</evidence>
<dbReference type="InterPro" id="IPR036375">
    <property type="entry name" value="Hemopexin-like_dom_sf"/>
</dbReference>
<evidence type="ECO:0000259" key="15">
    <source>
        <dbReference type="SMART" id="SM00235"/>
    </source>
</evidence>
<dbReference type="GO" id="GO:0004222">
    <property type="term" value="F:metalloendopeptidase activity"/>
    <property type="evidence" value="ECO:0007669"/>
    <property type="project" value="InterPro"/>
</dbReference>
<feature type="binding site" evidence="12">
    <location>
        <position position="156"/>
    </location>
    <ligand>
        <name>Zn(2+)</name>
        <dbReference type="ChEBI" id="CHEBI:29105"/>
        <label>1</label>
    </ligand>
</feature>
<dbReference type="SMART" id="SM00235">
    <property type="entry name" value="ZnMc"/>
    <property type="match status" value="1"/>
</dbReference>
<feature type="binding site" evidence="12">
    <location>
        <position position="191"/>
    </location>
    <ligand>
        <name>Ca(2+)</name>
        <dbReference type="ChEBI" id="CHEBI:29108"/>
        <label>1</label>
    </ligand>
</feature>
<keyword evidence="8" id="KW-0482">Metalloprotease</keyword>
<feature type="region of interest" description="Disordered" evidence="14">
    <location>
        <begin position="51"/>
        <end position="86"/>
    </location>
</feature>
<evidence type="ECO:0000256" key="14">
    <source>
        <dbReference type="SAM" id="MobiDB-lite"/>
    </source>
</evidence>
<protein>
    <submittedName>
        <fullName evidence="17">Matrix metalloproteinase-2-like</fullName>
    </submittedName>
</protein>